<evidence type="ECO:0000256" key="3">
    <source>
        <dbReference type="ARBA" id="ARBA00023163"/>
    </source>
</evidence>
<evidence type="ECO:0000313" key="7">
    <source>
        <dbReference type="Proteomes" id="UP000216063"/>
    </source>
</evidence>
<dbReference type="EMBL" id="NOZR01000002">
    <property type="protein sequence ID" value="OYN82376.1"/>
    <property type="molecule type" value="Genomic_DNA"/>
</dbReference>
<dbReference type="GO" id="GO:0003700">
    <property type="term" value="F:DNA-binding transcription factor activity"/>
    <property type="evidence" value="ECO:0007669"/>
    <property type="project" value="TreeGrafter"/>
</dbReference>
<name>A0A255DSP3_9MYCO</name>
<evidence type="ECO:0000256" key="1">
    <source>
        <dbReference type="ARBA" id="ARBA00023015"/>
    </source>
</evidence>
<comment type="caution">
    <text evidence="6">The sequence shown here is derived from an EMBL/GenBank/DDBJ whole genome shotgun (WGS) entry which is preliminary data.</text>
</comment>
<protein>
    <recommendedName>
        <fullName evidence="5">HTH tetR-type domain-containing protein</fullName>
    </recommendedName>
</protein>
<dbReference type="InterPro" id="IPR036271">
    <property type="entry name" value="Tet_transcr_reg_TetR-rel_C_sf"/>
</dbReference>
<reference evidence="6 7" key="1">
    <citation type="submission" date="2017-07" db="EMBL/GenBank/DDBJ databases">
        <title>The new phylogeny of genus Mycobacterium.</title>
        <authorList>
            <person name="Tortoli E."/>
            <person name="Trovato A."/>
            <person name="Cirillo D.M."/>
        </authorList>
    </citation>
    <scope>NUCLEOTIDE SEQUENCE [LARGE SCALE GENOMIC DNA]</scope>
    <source>
        <strain evidence="6 7">ATCC 33027</strain>
    </source>
</reference>
<dbReference type="PROSITE" id="PS50977">
    <property type="entry name" value="HTH_TETR_2"/>
    <property type="match status" value="1"/>
</dbReference>
<feature type="DNA-binding region" description="H-T-H motif" evidence="4">
    <location>
        <begin position="30"/>
        <end position="49"/>
    </location>
</feature>
<dbReference type="OrthoDB" id="5112469at2"/>
<dbReference type="PANTHER" id="PTHR30055:SF234">
    <property type="entry name" value="HTH-TYPE TRANSCRIPTIONAL REGULATOR BETI"/>
    <property type="match status" value="1"/>
</dbReference>
<dbReference type="SUPFAM" id="SSF48498">
    <property type="entry name" value="Tetracyclin repressor-like, C-terminal domain"/>
    <property type="match status" value="1"/>
</dbReference>
<evidence type="ECO:0000313" key="6">
    <source>
        <dbReference type="EMBL" id="OYN82376.1"/>
    </source>
</evidence>
<keyword evidence="1" id="KW-0805">Transcription regulation</keyword>
<gene>
    <name evidence="6" type="ORF">CG716_03740</name>
</gene>
<dbReference type="Proteomes" id="UP000216063">
    <property type="component" value="Unassembled WGS sequence"/>
</dbReference>
<keyword evidence="3" id="KW-0804">Transcription</keyword>
<dbReference type="Pfam" id="PF00440">
    <property type="entry name" value="TetR_N"/>
    <property type="match status" value="1"/>
</dbReference>
<evidence type="ECO:0000256" key="4">
    <source>
        <dbReference type="PROSITE-ProRule" id="PRU00335"/>
    </source>
</evidence>
<sequence length="206" mass="22265">MTNSVAAERTQKLYDAAVQQFLSRGYYDVDVAHIAAAAGVSHGTFYNYYSNKRAVLHAIQQTTEDAMVKAFSGLRSASAPTTRDEFIDEFTARIGSGMTFMNRHAELMRFVAVTAVGVDADAMDKALVGYERLGGTITEFLAFGRERGWVHADIDLTLAGQAVISVVVTALQPVLLEEAVDFDAAAAAKACATYLLSGLRRPKNSD</sequence>
<dbReference type="PANTHER" id="PTHR30055">
    <property type="entry name" value="HTH-TYPE TRANSCRIPTIONAL REGULATOR RUTR"/>
    <property type="match status" value="1"/>
</dbReference>
<dbReference type="InterPro" id="IPR001647">
    <property type="entry name" value="HTH_TetR"/>
</dbReference>
<dbReference type="Gene3D" id="1.10.357.10">
    <property type="entry name" value="Tetracycline Repressor, domain 2"/>
    <property type="match status" value="1"/>
</dbReference>
<dbReference type="GO" id="GO:0000976">
    <property type="term" value="F:transcription cis-regulatory region binding"/>
    <property type="evidence" value="ECO:0007669"/>
    <property type="project" value="TreeGrafter"/>
</dbReference>
<evidence type="ECO:0000259" key="5">
    <source>
        <dbReference type="PROSITE" id="PS50977"/>
    </source>
</evidence>
<keyword evidence="7" id="KW-1185">Reference proteome</keyword>
<keyword evidence="2 4" id="KW-0238">DNA-binding</keyword>
<organism evidence="6 7">
    <name type="scientific">Mycolicibacterium sphagni</name>
    <dbReference type="NCBI Taxonomy" id="1786"/>
    <lineage>
        <taxon>Bacteria</taxon>
        <taxon>Bacillati</taxon>
        <taxon>Actinomycetota</taxon>
        <taxon>Actinomycetes</taxon>
        <taxon>Mycobacteriales</taxon>
        <taxon>Mycobacteriaceae</taxon>
        <taxon>Mycolicibacterium</taxon>
    </lineage>
</organism>
<dbReference type="InterPro" id="IPR009057">
    <property type="entry name" value="Homeodomain-like_sf"/>
</dbReference>
<accession>A0A255DSP3</accession>
<dbReference type="PRINTS" id="PR00455">
    <property type="entry name" value="HTHTETR"/>
</dbReference>
<evidence type="ECO:0000256" key="2">
    <source>
        <dbReference type="ARBA" id="ARBA00023125"/>
    </source>
</evidence>
<dbReference type="AlphaFoldDB" id="A0A255DSP3"/>
<dbReference type="RefSeq" id="WP_094476538.1">
    <property type="nucleotide sequence ID" value="NZ_NOZR01000002.1"/>
</dbReference>
<dbReference type="InterPro" id="IPR050109">
    <property type="entry name" value="HTH-type_TetR-like_transc_reg"/>
</dbReference>
<proteinExistence type="predicted"/>
<dbReference type="SUPFAM" id="SSF46689">
    <property type="entry name" value="Homeodomain-like"/>
    <property type="match status" value="1"/>
</dbReference>
<feature type="domain" description="HTH tetR-type" evidence="5">
    <location>
        <begin position="7"/>
        <end position="67"/>
    </location>
</feature>